<accession>A0A3B0VCU9</accession>
<gene>
    <name evidence="4" type="ORF">MNBD_BACTEROID07-1058</name>
</gene>
<protein>
    <submittedName>
        <fullName evidence="4">Indolepyruvate oxidoreductase subunit IorB</fullName>
        <ecNumber evidence="4">1.2.7.8</ecNumber>
    </submittedName>
</protein>
<dbReference type="AlphaFoldDB" id="A0A3B0VCU9"/>
<evidence type="ECO:0000259" key="3">
    <source>
        <dbReference type="Pfam" id="PF01558"/>
    </source>
</evidence>
<keyword evidence="2" id="KW-0472">Membrane</keyword>
<name>A0A3B0VCU9_9ZZZZ</name>
<organism evidence="4">
    <name type="scientific">hydrothermal vent metagenome</name>
    <dbReference type="NCBI Taxonomy" id="652676"/>
    <lineage>
        <taxon>unclassified sequences</taxon>
        <taxon>metagenomes</taxon>
        <taxon>ecological metagenomes</taxon>
    </lineage>
</organism>
<dbReference type="PANTHER" id="PTHR43854:SF1">
    <property type="entry name" value="INDOLEPYRUVATE OXIDOREDUCTASE SUBUNIT IORB"/>
    <property type="match status" value="1"/>
</dbReference>
<dbReference type="PANTHER" id="PTHR43854">
    <property type="entry name" value="INDOLEPYRUVATE OXIDOREDUCTASE SUBUNIT IORB"/>
    <property type="match status" value="1"/>
</dbReference>
<sequence length="199" mass="21641">MKKDIILGGVGGQGILTIATTIGLAALSEGLQLKQSEVHGMSQRGGDVQSHLRLSSNPIASDLIPEGKADMIISVEPMEALRYFNMLNRESGWLISSMNPFKNISGYPELEKVLAEIRNLPRYITIDADKIARAQGSVRAANIVVLGAASPFIGLKYASLEDAIRQLFSKKGESLVQLNLKALKAGRDFAEKNRRSEFS</sequence>
<evidence type="ECO:0000313" key="4">
    <source>
        <dbReference type="EMBL" id="VAW29786.1"/>
    </source>
</evidence>
<dbReference type="InterPro" id="IPR002869">
    <property type="entry name" value="Pyrv_flavodox_OxRed_cen"/>
</dbReference>
<keyword evidence="2" id="KW-1133">Transmembrane helix</keyword>
<dbReference type="EC" id="1.2.7.8" evidence="4"/>
<dbReference type="SUPFAM" id="SSF53323">
    <property type="entry name" value="Pyruvate-ferredoxin oxidoreductase, PFOR, domain III"/>
    <property type="match status" value="1"/>
</dbReference>
<dbReference type="Pfam" id="PF01558">
    <property type="entry name" value="POR"/>
    <property type="match status" value="1"/>
</dbReference>
<keyword evidence="4" id="KW-0670">Pyruvate</keyword>
<feature type="domain" description="Pyruvate/ketoisovalerate oxidoreductase catalytic" evidence="3">
    <location>
        <begin position="11"/>
        <end position="187"/>
    </location>
</feature>
<proteinExistence type="predicted"/>
<keyword evidence="2" id="KW-0812">Transmembrane</keyword>
<evidence type="ECO:0000256" key="1">
    <source>
        <dbReference type="ARBA" id="ARBA00023002"/>
    </source>
</evidence>
<dbReference type="EMBL" id="UOET01000425">
    <property type="protein sequence ID" value="VAW29786.1"/>
    <property type="molecule type" value="Genomic_DNA"/>
</dbReference>
<dbReference type="Gene3D" id="3.40.920.10">
    <property type="entry name" value="Pyruvate-ferredoxin oxidoreductase, PFOR, domain III"/>
    <property type="match status" value="1"/>
</dbReference>
<feature type="transmembrane region" description="Helical" evidence="2">
    <location>
        <begin position="6"/>
        <end position="27"/>
    </location>
</feature>
<evidence type="ECO:0000256" key="2">
    <source>
        <dbReference type="SAM" id="Phobius"/>
    </source>
</evidence>
<dbReference type="GO" id="GO:0043805">
    <property type="term" value="F:indolepyruvate ferredoxin oxidoreductase activity"/>
    <property type="evidence" value="ECO:0007669"/>
    <property type="project" value="UniProtKB-EC"/>
</dbReference>
<keyword evidence="1 4" id="KW-0560">Oxidoreductase</keyword>
<dbReference type="InterPro" id="IPR019752">
    <property type="entry name" value="Pyrv/ketoisovalerate_OxRed_cat"/>
</dbReference>
<dbReference type="NCBIfam" id="NF005324">
    <property type="entry name" value="PRK06853.1-4"/>
    <property type="match status" value="1"/>
</dbReference>
<dbReference type="InterPro" id="IPR052198">
    <property type="entry name" value="IorB_Oxidoreductase"/>
</dbReference>
<reference evidence="4" key="1">
    <citation type="submission" date="2018-06" db="EMBL/GenBank/DDBJ databases">
        <authorList>
            <person name="Zhirakovskaya E."/>
        </authorList>
    </citation>
    <scope>NUCLEOTIDE SEQUENCE</scope>
</reference>